<evidence type="ECO:0000313" key="2">
    <source>
        <dbReference type="EMBL" id="AKG46549.1"/>
    </source>
</evidence>
<dbReference type="HOGENOM" id="CLU_119078_0_0_11"/>
<dbReference type="AlphaFoldDB" id="A0A0F7G066"/>
<dbReference type="PATRIC" id="fig|408015.6.peg.5228"/>
<dbReference type="STRING" id="408015.SXIM_51650"/>
<proteinExistence type="predicted"/>
<feature type="transmembrane region" description="Helical" evidence="1">
    <location>
        <begin position="92"/>
        <end position="109"/>
    </location>
</feature>
<dbReference type="EMBL" id="CP009922">
    <property type="protein sequence ID" value="AKG46549.1"/>
    <property type="molecule type" value="Genomic_DNA"/>
</dbReference>
<dbReference type="KEGG" id="sxi:SXIM_51650"/>
<keyword evidence="1" id="KW-1133">Transmembrane helix</keyword>
<feature type="transmembrane region" description="Helical" evidence="1">
    <location>
        <begin position="115"/>
        <end position="131"/>
    </location>
</feature>
<reference evidence="2" key="1">
    <citation type="submission" date="2019-08" db="EMBL/GenBank/DDBJ databases">
        <title>Complete genome sequence of a mangrove-derived Streptomyces xiamenensis.</title>
        <authorList>
            <person name="Xu J."/>
        </authorList>
    </citation>
    <scope>NUCLEOTIDE SEQUENCE</scope>
    <source>
        <strain evidence="2">318</strain>
    </source>
</reference>
<keyword evidence="1" id="KW-0812">Transmembrane</keyword>
<evidence type="ECO:0000313" key="3">
    <source>
        <dbReference type="Proteomes" id="UP000034034"/>
    </source>
</evidence>
<feature type="transmembrane region" description="Helical" evidence="1">
    <location>
        <begin position="6"/>
        <end position="27"/>
    </location>
</feature>
<dbReference type="InterPro" id="IPR033458">
    <property type="entry name" value="DUF5134"/>
</dbReference>
<gene>
    <name evidence="2" type="ORF">SXIM_51650</name>
</gene>
<accession>A0A0F7G066</accession>
<organism evidence="2 3">
    <name type="scientific">Streptomyces xiamenensis</name>
    <dbReference type="NCBI Taxonomy" id="408015"/>
    <lineage>
        <taxon>Bacteria</taxon>
        <taxon>Bacillati</taxon>
        <taxon>Actinomycetota</taxon>
        <taxon>Actinomycetes</taxon>
        <taxon>Kitasatosporales</taxon>
        <taxon>Streptomycetaceae</taxon>
        <taxon>Streptomyces</taxon>
    </lineage>
</organism>
<sequence length="185" mass="18163">MHEGPVVVGWLLVALCGSTGLYCLYRAAAGPGRGARRPAGVEGAMGLGMAVMAVPGAGAAAPGQAYVVFFGVLAGCSALLRARPAHRAHHVVEALAMVYMGLAMLGPAGHGAGGVPVLTGVLLAYFALYALRTGALVVPVLPAPVAAGAGPVAGGGAEPAERSPEVAAGCRLALSLGMLVMLVSM</sequence>
<dbReference type="RefSeq" id="WP_030731885.1">
    <property type="nucleotide sequence ID" value="NZ_CP009922.3"/>
</dbReference>
<dbReference type="Proteomes" id="UP000034034">
    <property type="component" value="Chromosome"/>
</dbReference>
<keyword evidence="3" id="KW-1185">Reference proteome</keyword>
<protein>
    <submittedName>
        <fullName evidence="2">Integral membrane protein</fullName>
    </submittedName>
</protein>
<dbReference type="Pfam" id="PF17197">
    <property type="entry name" value="DUF5134"/>
    <property type="match status" value="1"/>
</dbReference>
<evidence type="ECO:0000256" key="1">
    <source>
        <dbReference type="SAM" id="Phobius"/>
    </source>
</evidence>
<keyword evidence="1" id="KW-0472">Membrane</keyword>
<name>A0A0F7G066_9ACTN</name>